<proteinExistence type="predicted"/>
<dbReference type="PANTHER" id="PTHR30600">
    <property type="entry name" value="CYTOCHROME C PEROXIDASE-RELATED"/>
    <property type="match status" value="1"/>
</dbReference>
<dbReference type="NCBIfam" id="NF040606">
    <property type="entry name" value="CytoC_perox"/>
    <property type="match status" value="1"/>
</dbReference>
<keyword evidence="7" id="KW-0575">Peroxidase</keyword>
<evidence type="ECO:0000256" key="1">
    <source>
        <dbReference type="ARBA" id="ARBA00022617"/>
    </source>
</evidence>
<keyword evidence="1 4" id="KW-0349">Heme</keyword>
<accession>A0ABT8S3Q9</accession>
<feature type="compositionally biased region" description="Polar residues" evidence="5">
    <location>
        <begin position="588"/>
        <end position="597"/>
    </location>
</feature>
<dbReference type="Pfam" id="PF21419">
    <property type="entry name" value="RoxA-like_Cyt-c"/>
    <property type="match status" value="1"/>
</dbReference>
<dbReference type="SUPFAM" id="SSF46626">
    <property type="entry name" value="Cytochrome c"/>
    <property type="match status" value="1"/>
</dbReference>
<dbReference type="Proteomes" id="UP001169027">
    <property type="component" value="Unassembled WGS sequence"/>
</dbReference>
<dbReference type="PANTHER" id="PTHR30600:SF9">
    <property type="entry name" value="BLR7738 PROTEIN"/>
    <property type="match status" value="1"/>
</dbReference>
<dbReference type="GO" id="GO:0004601">
    <property type="term" value="F:peroxidase activity"/>
    <property type="evidence" value="ECO:0007669"/>
    <property type="project" value="UniProtKB-KW"/>
</dbReference>
<dbReference type="InterPro" id="IPR051395">
    <property type="entry name" value="Cytochrome_c_Peroxidase/MauG"/>
</dbReference>
<gene>
    <name evidence="7" type="ORF">Q2T77_14810</name>
</gene>
<keyword evidence="3 4" id="KW-0408">Iron</keyword>
<dbReference type="PROSITE" id="PS51007">
    <property type="entry name" value="CYTC"/>
    <property type="match status" value="1"/>
</dbReference>
<dbReference type="Gene3D" id="1.10.760.10">
    <property type="entry name" value="Cytochrome c-like domain"/>
    <property type="match status" value="1"/>
</dbReference>
<keyword evidence="2 4" id="KW-0479">Metal-binding</keyword>
<keyword evidence="8" id="KW-1185">Reference proteome</keyword>
<name>A0ABT8S3Q9_9BURK</name>
<dbReference type="RefSeq" id="WP_301810324.1">
    <property type="nucleotide sequence ID" value="NZ_JAUJZH010000009.1"/>
</dbReference>
<feature type="region of interest" description="Disordered" evidence="5">
    <location>
        <begin position="573"/>
        <end position="597"/>
    </location>
</feature>
<reference evidence="7" key="1">
    <citation type="submission" date="2023-06" db="EMBL/GenBank/DDBJ databases">
        <authorList>
            <person name="Jiang Y."/>
            <person name="Liu Q."/>
        </authorList>
    </citation>
    <scope>NUCLEOTIDE SEQUENCE</scope>
    <source>
        <strain evidence="7">CGMCC 1.12090</strain>
    </source>
</reference>
<organism evidence="7 8">
    <name type="scientific">Variovorax ginsengisoli</name>
    <dbReference type="NCBI Taxonomy" id="363844"/>
    <lineage>
        <taxon>Bacteria</taxon>
        <taxon>Pseudomonadati</taxon>
        <taxon>Pseudomonadota</taxon>
        <taxon>Betaproteobacteria</taxon>
        <taxon>Burkholderiales</taxon>
        <taxon>Comamonadaceae</taxon>
        <taxon>Variovorax</taxon>
    </lineage>
</organism>
<sequence length="597" mass="65457">MSRKRRSTIAVFGLLAPGCALMLSLAPSGAAAQAAASPSGPVVFLDQGWTPAERAWYYQVSQGSAVMSYDLFLNLETAGSQELFRSDANSDRFGLITQPADPQNNPDALPIGLSKTIVKRGSGVDDVQVGLTCAACHNGQLNFQGKRIRIDGGVGNTFDMLAYVSALDDAMQATLADRQKFDRLAARLGAMSADAKSELGKRFEREAMPIHDYRTRTLATPIAWGPSRIDAISAIVNRLLAIEPNIPQNSSTPLAPTKPPFLWNAPHGTWTQWRASQQDPANRNLVESMGVYLPMNLHSRTPEEGLFDSNAQLLSLQQIENQLTRLAPPKWPEEIFGRIDRQKAAAGKALFATHCASCHNAWPYTWTAPNKYGKRFLEVGVVPQKYVGTDPGQFDNLRPYAITANLAPYLPEPFKNREIIPTGALYLITQNLVLEKALSKLKLDEQQTINLHGYRELPPARQTEEAYKAAPRDGVWATPPFLHNGSVPNLYEMLIPARERTRKFYVGREFDPVKVGLDTSGKSGSFLLDTSLRGNSNAGHSFENGPLGNGIIGPLLTDAQRWELVEYLKSIPEEPGRATPFGGPPNAVTGTSPWSRK</sequence>
<dbReference type="InterPro" id="IPR009056">
    <property type="entry name" value="Cyt_c-like_dom"/>
</dbReference>
<evidence type="ECO:0000256" key="2">
    <source>
        <dbReference type="ARBA" id="ARBA00022723"/>
    </source>
</evidence>
<evidence type="ECO:0000256" key="4">
    <source>
        <dbReference type="PROSITE-ProRule" id="PRU00433"/>
    </source>
</evidence>
<dbReference type="EMBL" id="JAUKVY010000009">
    <property type="protein sequence ID" value="MDO1533564.1"/>
    <property type="molecule type" value="Genomic_DNA"/>
</dbReference>
<protein>
    <submittedName>
        <fullName evidence="7">Di-heme-cytochrome C peroxidase</fullName>
    </submittedName>
</protein>
<dbReference type="InterPro" id="IPR036909">
    <property type="entry name" value="Cyt_c-like_dom_sf"/>
</dbReference>
<feature type="domain" description="Cytochrome c" evidence="6">
    <location>
        <begin position="342"/>
        <end position="572"/>
    </location>
</feature>
<dbReference type="InterPro" id="IPR047758">
    <property type="entry name" value="CytoC_perox"/>
</dbReference>
<keyword evidence="7" id="KW-0560">Oxidoreductase</keyword>
<evidence type="ECO:0000313" key="7">
    <source>
        <dbReference type="EMBL" id="MDO1533564.1"/>
    </source>
</evidence>
<evidence type="ECO:0000256" key="5">
    <source>
        <dbReference type="SAM" id="MobiDB-lite"/>
    </source>
</evidence>
<evidence type="ECO:0000259" key="6">
    <source>
        <dbReference type="PROSITE" id="PS51007"/>
    </source>
</evidence>
<evidence type="ECO:0000256" key="3">
    <source>
        <dbReference type="ARBA" id="ARBA00023004"/>
    </source>
</evidence>
<comment type="caution">
    <text evidence="7">The sequence shown here is derived from an EMBL/GenBank/DDBJ whole genome shotgun (WGS) entry which is preliminary data.</text>
</comment>
<evidence type="ECO:0000313" key="8">
    <source>
        <dbReference type="Proteomes" id="UP001169027"/>
    </source>
</evidence>